<feature type="region of interest" description="Disordered" evidence="1">
    <location>
        <begin position="1"/>
        <end position="23"/>
    </location>
</feature>
<sequence length="395" mass="42224">MLHSGVFRGAGGNNPSSTTAMPGEVKNAKPYAVMEFEGLLATALSNQSLETLKEFPEGIHGAQQPHHSNPPALPLTPPLEMLAQWKRARGMEIRPSPHHVPKSSSDGGLLRRAYLDVTQSQFSNEFSSDHLASHHQRYELDRLDRSNHPLRQDKSVAHPHGGFIHANIRPPTCTSFRTSSPWSSVAASRLISPRSLQHVPISNFPPDLLPRHPHGMHNKPQSEPHPNLSPRTHGHRTRDLPSTEASHIVAKGRAEALHLPMGVNGNGGGVLSHIPPDHSANAAFPKSFRAAADDPSSSTNSLSFNVTGSSSSSSSLFSSPPSQHNCSGIKNNNADGNSAGPVSYFAHSPFADTGSGNTSTTLSDGPIPIVNLLQVALVLSAEMIKAQTIVPIDTN</sequence>
<feature type="compositionally biased region" description="Polar residues" evidence="1">
    <location>
        <begin position="323"/>
        <end position="333"/>
    </location>
</feature>
<feature type="compositionally biased region" description="Low complexity" evidence="1">
    <location>
        <begin position="300"/>
        <end position="322"/>
    </location>
</feature>
<protein>
    <submittedName>
        <fullName evidence="2">Uncharacterized protein</fullName>
    </submittedName>
</protein>
<dbReference type="Proteomes" id="UP001283361">
    <property type="component" value="Unassembled WGS sequence"/>
</dbReference>
<organism evidence="2 3">
    <name type="scientific">Elysia crispata</name>
    <name type="common">lettuce slug</name>
    <dbReference type="NCBI Taxonomy" id="231223"/>
    <lineage>
        <taxon>Eukaryota</taxon>
        <taxon>Metazoa</taxon>
        <taxon>Spiralia</taxon>
        <taxon>Lophotrochozoa</taxon>
        <taxon>Mollusca</taxon>
        <taxon>Gastropoda</taxon>
        <taxon>Heterobranchia</taxon>
        <taxon>Euthyneura</taxon>
        <taxon>Panpulmonata</taxon>
        <taxon>Sacoglossa</taxon>
        <taxon>Placobranchoidea</taxon>
        <taxon>Plakobranchidae</taxon>
        <taxon>Elysia</taxon>
    </lineage>
</organism>
<evidence type="ECO:0000256" key="1">
    <source>
        <dbReference type="SAM" id="MobiDB-lite"/>
    </source>
</evidence>
<reference evidence="2" key="1">
    <citation type="journal article" date="2023" name="G3 (Bethesda)">
        <title>A reference genome for the long-term kleptoplast-retaining sea slug Elysia crispata morphotype clarki.</title>
        <authorList>
            <person name="Eastman K.E."/>
            <person name="Pendleton A.L."/>
            <person name="Shaikh M.A."/>
            <person name="Suttiyut T."/>
            <person name="Ogas R."/>
            <person name="Tomko P."/>
            <person name="Gavelis G."/>
            <person name="Widhalm J.R."/>
            <person name="Wisecaver J.H."/>
        </authorList>
    </citation>
    <scope>NUCLEOTIDE SEQUENCE</scope>
    <source>
        <strain evidence="2">ECLA1</strain>
    </source>
</reference>
<dbReference type="AlphaFoldDB" id="A0AAE0Y5F4"/>
<name>A0AAE0Y5F4_9GAST</name>
<feature type="region of interest" description="Disordered" evidence="1">
    <location>
        <begin position="207"/>
        <end position="239"/>
    </location>
</feature>
<gene>
    <name evidence="2" type="ORF">RRG08_026863</name>
</gene>
<comment type="caution">
    <text evidence="2">The sequence shown here is derived from an EMBL/GenBank/DDBJ whole genome shotgun (WGS) entry which is preliminary data.</text>
</comment>
<dbReference type="EMBL" id="JAWDGP010006885">
    <property type="protein sequence ID" value="KAK3733749.1"/>
    <property type="molecule type" value="Genomic_DNA"/>
</dbReference>
<accession>A0AAE0Y5F4</accession>
<feature type="region of interest" description="Disordered" evidence="1">
    <location>
        <begin position="290"/>
        <end position="333"/>
    </location>
</feature>
<evidence type="ECO:0000313" key="3">
    <source>
        <dbReference type="Proteomes" id="UP001283361"/>
    </source>
</evidence>
<evidence type="ECO:0000313" key="2">
    <source>
        <dbReference type="EMBL" id="KAK3733749.1"/>
    </source>
</evidence>
<proteinExistence type="predicted"/>
<keyword evidence="3" id="KW-1185">Reference proteome</keyword>